<evidence type="ECO:0000256" key="1">
    <source>
        <dbReference type="ARBA" id="ARBA00012186"/>
    </source>
</evidence>
<evidence type="ECO:0000256" key="8">
    <source>
        <dbReference type="SAM" id="MobiDB-lite"/>
    </source>
</evidence>
<dbReference type="GO" id="GO:0140951">
    <property type="term" value="F:histone H3K27 trimethyltransferase activity"/>
    <property type="evidence" value="ECO:0007669"/>
    <property type="project" value="UniProtKB-EC"/>
</dbReference>
<evidence type="ECO:0000256" key="6">
    <source>
        <dbReference type="ARBA" id="ARBA00023163"/>
    </source>
</evidence>
<keyword evidence="2" id="KW-0489">Methyltransferase</keyword>
<dbReference type="CDD" id="cd10519">
    <property type="entry name" value="SET_EZH"/>
    <property type="match status" value="1"/>
</dbReference>
<dbReference type="EC" id="2.1.1.356" evidence="1"/>
<name>A0A8S1HR97_9PELO</name>
<evidence type="ECO:0000259" key="10">
    <source>
        <dbReference type="PROSITE" id="PS51633"/>
    </source>
</evidence>
<evidence type="ECO:0000256" key="7">
    <source>
        <dbReference type="ARBA" id="ARBA00048568"/>
    </source>
</evidence>
<keyword evidence="5" id="KW-0805">Transcription regulation</keyword>
<keyword evidence="3" id="KW-0808">Transferase</keyword>
<protein>
    <recommendedName>
        <fullName evidence="1">[histone H3]-lysine(27) N-trimethyltransferase</fullName>
        <ecNumber evidence="1">2.1.1.356</ecNumber>
    </recommendedName>
</protein>
<dbReference type="SMART" id="SM00317">
    <property type="entry name" value="SET"/>
    <property type="match status" value="1"/>
</dbReference>
<evidence type="ECO:0000256" key="2">
    <source>
        <dbReference type="ARBA" id="ARBA00022603"/>
    </source>
</evidence>
<keyword evidence="6" id="KW-0804">Transcription</keyword>
<feature type="domain" description="SET" evidence="9">
    <location>
        <begin position="572"/>
        <end position="688"/>
    </location>
</feature>
<dbReference type="PROSITE" id="PS51633">
    <property type="entry name" value="CXC"/>
    <property type="match status" value="1"/>
</dbReference>
<keyword evidence="4" id="KW-0949">S-adenosyl-L-methionine</keyword>
<dbReference type="InterPro" id="IPR026489">
    <property type="entry name" value="CXC_dom"/>
</dbReference>
<feature type="region of interest" description="Disordered" evidence="8">
    <location>
        <begin position="19"/>
        <end position="48"/>
    </location>
</feature>
<comment type="catalytic activity">
    <reaction evidence="7">
        <text>L-lysyl(27)-[histone H3] + 3 S-adenosyl-L-methionine = N(6),N(6),N(6)-trimethyl-L-lysyl(27)-[histone H3] + 3 S-adenosyl-L-homocysteine + 3 H(+)</text>
        <dbReference type="Rhea" id="RHEA:60292"/>
        <dbReference type="Rhea" id="RHEA-COMP:15535"/>
        <dbReference type="Rhea" id="RHEA-COMP:15548"/>
        <dbReference type="ChEBI" id="CHEBI:15378"/>
        <dbReference type="ChEBI" id="CHEBI:29969"/>
        <dbReference type="ChEBI" id="CHEBI:57856"/>
        <dbReference type="ChEBI" id="CHEBI:59789"/>
        <dbReference type="ChEBI" id="CHEBI:61961"/>
        <dbReference type="EC" id="2.1.1.356"/>
    </reaction>
</comment>
<dbReference type="PANTHER" id="PTHR45747:SF4">
    <property type="entry name" value="HISTONE-LYSINE N-METHYLTRANSFERASE E(Z)"/>
    <property type="match status" value="1"/>
</dbReference>
<evidence type="ECO:0000313" key="11">
    <source>
        <dbReference type="EMBL" id="CAD6199208.1"/>
    </source>
</evidence>
<proteinExistence type="predicted"/>
<dbReference type="InterPro" id="IPR046341">
    <property type="entry name" value="SET_dom_sf"/>
</dbReference>
<evidence type="ECO:0000256" key="3">
    <source>
        <dbReference type="ARBA" id="ARBA00022679"/>
    </source>
</evidence>
<dbReference type="Gene3D" id="2.170.270.10">
    <property type="entry name" value="SET domain"/>
    <property type="match status" value="1"/>
</dbReference>
<dbReference type="GO" id="GO:0032259">
    <property type="term" value="P:methylation"/>
    <property type="evidence" value="ECO:0007669"/>
    <property type="project" value="UniProtKB-KW"/>
</dbReference>
<dbReference type="GO" id="GO:0003682">
    <property type="term" value="F:chromatin binding"/>
    <property type="evidence" value="ECO:0007669"/>
    <property type="project" value="TreeGrafter"/>
</dbReference>
<evidence type="ECO:0000256" key="4">
    <source>
        <dbReference type="ARBA" id="ARBA00022691"/>
    </source>
</evidence>
<dbReference type="Proteomes" id="UP000835052">
    <property type="component" value="Unassembled WGS sequence"/>
</dbReference>
<dbReference type="GO" id="GO:0005634">
    <property type="term" value="C:nucleus"/>
    <property type="evidence" value="ECO:0007669"/>
    <property type="project" value="TreeGrafter"/>
</dbReference>
<evidence type="ECO:0000256" key="5">
    <source>
        <dbReference type="ARBA" id="ARBA00023015"/>
    </source>
</evidence>
<dbReference type="Pfam" id="PF00856">
    <property type="entry name" value="SET"/>
    <property type="match status" value="1"/>
</dbReference>
<dbReference type="InterPro" id="IPR001214">
    <property type="entry name" value="SET_dom"/>
</dbReference>
<dbReference type="OrthoDB" id="6141102at2759"/>
<organism evidence="11 12">
    <name type="scientific">Caenorhabditis auriculariae</name>
    <dbReference type="NCBI Taxonomy" id="2777116"/>
    <lineage>
        <taxon>Eukaryota</taxon>
        <taxon>Metazoa</taxon>
        <taxon>Ecdysozoa</taxon>
        <taxon>Nematoda</taxon>
        <taxon>Chromadorea</taxon>
        <taxon>Rhabditida</taxon>
        <taxon>Rhabditina</taxon>
        <taxon>Rhabditomorpha</taxon>
        <taxon>Rhabditoidea</taxon>
        <taxon>Rhabditidae</taxon>
        <taxon>Peloderinae</taxon>
        <taxon>Caenorhabditis</taxon>
    </lineage>
</organism>
<feature type="domain" description="CXC" evidence="10">
    <location>
        <begin position="449"/>
        <end position="565"/>
    </location>
</feature>
<reference evidence="11" key="1">
    <citation type="submission" date="2020-10" db="EMBL/GenBank/DDBJ databases">
        <authorList>
            <person name="Kikuchi T."/>
        </authorList>
    </citation>
    <scope>NUCLEOTIDE SEQUENCE</scope>
    <source>
        <strain evidence="11">NKZ352</strain>
    </source>
</reference>
<evidence type="ECO:0000259" key="9">
    <source>
        <dbReference type="PROSITE" id="PS50280"/>
    </source>
</evidence>
<dbReference type="PANTHER" id="PTHR45747">
    <property type="entry name" value="HISTONE-LYSINE N-METHYLTRANSFERASE E(Z)"/>
    <property type="match status" value="1"/>
</dbReference>
<accession>A0A8S1HR97</accession>
<gene>
    <name evidence="11" type="ORF">CAUJ_LOCUS15112</name>
</gene>
<dbReference type="GO" id="GO:0031507">
    <property type="term" value="P:heterochromatin formation"/>
    <property type="evidence" value="ECO:0007669"/>
    <property type="project" value="TreeGrafter"/>
</dbReference>
<dbReference type="Pfam" id="PF18264">
    <property type="entry name" value="preSET_CXC"/>
    <property type="match status" value="1"/>
</dbReference>
<dbReference type="EMBL" id="CAJGYM010000160">
    <property type="protein sequence ID" value="CAD6199208.1"/>
    <property type="molecule type" value="Genomic_DNA"/>
</dbReference>
<sequence length="871" mass="98910">MTPVVRFADEYEASVACKGQGRRKNPVAKQVDQDSSDDSETEEKVDKDSVKRAKKLVKTEYEPILEAYEARIQNEEMVKFQSMLSSLPKGHAEQRNLKLERPEYIPQMAPQDSIALMKTKTGKSRADAKTEQKMRCFLIPSIQVLPKMTYWVHVESNVKTEDINRLSHIPFVNDSQNDATLCKSLRKLFDEGIHGYLNNWQYINDYTMYALLKRVLPQWTEDENDMFYAIYSLFPNKLSHKQIREAFEDYKVRFDKLPVLQIKSEKECDREDLHSVQALRCVQCNTLDCIYHGFNPKALILDHETLSSLDLTIPLPFGDLSSNENKALNDDFEPCSESCYYRIDRKTVMEKIVCEEARQAIAENDRSAVFRVETKELYEELPSIAVLMFTKLSKKEKDAEFITLFKMPCNYSRMMRGVTKDRKNPTCSELYNLLLKNSKDVVTKREIPKKKISAKNQHRSFRNSTWAGSQGTIDNNRRLIPCNHEGPCHQNPDCICSANGICTKFCMCSDECRIKFPGCRCAPGNCRTKQCQCFFAKWECDPTICKSCSCGLPESANKPICRNVQISKGLQKLIKVGVSTVAGFGAFLLDTAEKGDLIAEYTGELISSSEADRRGHIYDQFGTSYIFSLNSEQCIDANRLGNVIRFANHSDTCANCYSQILIVNGDHRIGIFAKRHIDYGEELFFDYSYNWQHKEKFVSIEHPLDAINKNRKKKKRKPPVHEGAPASAPVKKPEKEKPKKENVKAEKSTAKTNTAPKKPATSKGTVEPKKASKPPVEAKPTTKKRNTAETSTQRRSVRKSASEALTNLKNICMQENSTDAVKPSSSAQPSGSTMIKKRNLPSRAVKSPTEQPICKRIKSQKADSSPSDDDN</sequence>
<keyword evidence="12" id="KW-1185">Reference proteome</keyword>
<comment type="caution">
    <text evidence="11">The sequence shown here is derived from an EMBL/GenBank/DDBJ whole genome shotgun (WGS) entry which is preliminary data.</text>
</comment>
<dbReference type="AlphaFoldDB" id="A0A8S1HR97"/>
<feature type="compositionally biased region" description="Basic and acidic residues" evidence="8">
    <location>
        <begin position="731"/>
        <end position="749"/>
    </location>
</feature>
<dbReference type="InterPro" id="IPR041355">
    <property type="entry name" value="Pre-SET_CXC"/>
</dbReference>
<feature type="region of interest" description="Disordered" evidence="8">
    <location>
        <begin position="709"/>
        <end position="871"/>
    </location>
</feature>
<evidence type="ECO:0000313" key="12">
    <source>
        <dbReference type="Proteomes" id="UP000835052"/>
    </source>
</evidence>
<dbReference type="InterPro" id="IPR045318">
    <property type="entry name" value="EZH1/2-like"/>
</dbReference>
<feature type="compositionally biased region" description="Basic residues" evidence="8">
    <location>
        <begin position="709"/>
        <end position="718"/>
    </location>
</feature>
<feature type="compositionally biased region" description="Polar residues" evidence="8">
    <location>
        <begin position="803"/>
        <end position="833"/>
    </location>
</feature>
<dbReference type="PROSITE" id="PS50280">
    <property type="entry name" value="SET"/>
    <property type="match status" value="1"/>
</dbReference>
<dbReference type="SUPFAM" id="SSF82199">
    <property type="entry name" value="SET domain"/>
    <property type="match status" value="1"/>
</dbReference>